<dbReference type="RefSeq" id="WP_028462475.1">
    <property type="nucleotide sequence ID" value="NZ_FSRO01000001.1"/>
</dbReference>
<accession>A0A1N6FYU0</accession>
<reference evidence="1 2" key="1">
    <citation type="submission" date="2016-12" db="EMBL/GenBank/DDBJ databases">
        <authorList>
            <person name="Song W.-J."/>
            <person name="Kurnit D.M."/>
        </authorList>
    </citation>
    <scope>NUCLEOTIDE SEQUENCE [LARGE SCALE GENOMIC DNA]</scope>
    <source>
        <strain evidence="1 2">ATCC 49181</strain>
    </source>
</reference>
<dbReference type="eggNOG" id="ENOG502Z7NT">
    <property type="taxonomic scope" value="Bacteria"/>
</dbReference>
<dbReference type="AlphaFoldDB" id="A0A1N6FYU0"/>
<organism evidence="1 2">
    <name type="scientific">Nitrosomonas cryotolerans ATCC 49181</name>
    <dbReference type="NCBI Taxonomy" id="1131553"/>
    <lineage>
        <taxon>Bacteria</taxon>
        <taxon>Pseudomonadati</taxon>
        <taxon>Pseudomonadota</taxon>
        <taxon>Betaproteobacteria</taxon>
        <taxon>Nitrosomonadales</taxon>
        <taxon>Nitrosomonadaceae</taxon>
        <taxon>Nitrosomonas</taxon>
    </lineage>
</organism>
<dbReference type="EMBL" id="FSRO01000001">
    <property type="protein sequence ID" value="SIO00423.1"/>
    <property type="molecule type" value="Genomic_DNA"/>
</dbReference>
<gene>
    <name evidence="1" type="ORF">SAMN02743940_0469</name>
</gene>
<evidence type="ECO:0000313" key="1">
    <source>
        <dbReference type="EMBL" id="SIO00423.1"/>
    </source>
</evidence>
<proteinExistence type="predicted"/>
<sequence length="458" mass="53751">MISVERKDGFSLKISRILREATEHRLDIYFFVPGELGLNTKVVPEEEFYHSAIHVQRTYFSNRPYLSLIRSGLTRRGELSSEQYRLSLSLYAYQYAIGLEQSCHELLNEKEGVTQETVEELIALVQDILRRLRRNVPSEKALLKYYTNIDNYLSWFTEQRLLSLVAHLPRNKEYKNAKALLLEVSDLEHQHRIEQQYNSRYTTEALSRISNKMRLLRRLIEYPVILKEKTQELGGGEEKLLKAGVTAVVMTAMSLAVFEVRETLGRISLLVILSLALLYALREIFKDDLRNTLWRWLRKGRPKWRRQYFDVHSNQLVGRQLEWFDYRRPAKLKEDILVARRANVTQKEELVMHYGSHSRMLPTRFLSGYEQTRETLQLDLSLLSKLMEKGSHHVYQLKDGQVARHPVEKRYLLNLVTCEVQGQKPPIIQRWKVVMSRSKIVEIEEIMQTESSASDPSA</sequence>
<name>A0A1N6FYU0_9PROT</name>
<evidence type="ECO:0000313" key="2">
    <source>
        <dbReference type="Proteomes" id="UP000185062"/>
    </source>
</evidence>
<dbReference type="Proteomes" id="UP000185062">
    <property type="component" value="Unassembled WGS sequence"/>
</dbReference>
<keyword evidence="2" id="KW-1185">Reference proteome</keyword>
<protein>
    <submittedName>
        <fullName evidence="1">Uncharacterized protein</fullName>
    </submittedName>
</protein>